<keyword evidence="1" id="KW-1133">Transmembrane helix</keyword>
<dbReference type="STRING" id="979556.MTES_1033"/>
<accession>E8NFV2</accession>
<dbReference type="OrthoDB" id="5066941at2"/>
<dbReference type="AlphaFoldDB" id="E8NFV2"/>
<proteinExistence type="predicted"/>
<evidence type="ECO:0000256" key="1">
    <source>
        <dbReference type="SAM" id="Phobius"/>
    </source>
</evidence>
<evidence type="ECO:0000313" key="2">
    <source>
        <dbReference type="EMBL" id="BAJ73997.1"/>
    </source>
</evidence>
<reference evidence="2 3" key="1">
    <citation type="journal article" date="2011" name="J. Bacteriol.">
        <title>Genome sequence of Microbacterium testaceum StLB037, an N-acylhomoserine lactone-degrading bacterium isolated from potato leaves.</title>
        <authorList>
            <person name="Morohoshi T."/>
            <person name="Wang W.-Z."/>
            <person name="Someya N."/>
            <person name="Ikeda T."/>
        </authorList>
    </citation>
    <scope>NUCLEOTIDE SEQUENCE [LARGE SCALE GENOMIC DNA]</scope>
    <source>
        <strain evidence="2 3">StLB037</strain>
    </source>
</reference>
<protein>
    <recommendedName>
        <fullName evidence="4">DUF2510 domain-containing protein</fullName>
    </recommendedName>
</protein>
<name>E8NFV2_MICTS</name>
<feature type="transmembrane region" description="Helical" evidence="1">
    <location>
        <begin position="162"/>
        <end position="187"/>
    </location>
</feature>
<dbReference type="KEGG" id="mts:MTES_1033"/>
<feature type="transmembrane region" description="Helical" evidence="1">
    <location>
        <begin position="68"/>
        <end position="88"/>
    </location>
</feature>
<evidence type="ECO:0008006" key="4">
    <source>
        <dbReference type="Google" id="ProtNLM"/>
    </source>
</evidence>
<gene>
    <name evidence="2" type="ordered locus">MTES_1033</name>
</gene>
<sequence length="239" mass="25710">MAIPAAWYAQGEGLRWWDGARWTGMRVKDGRPGVDWITADRPTALFVSSALFFVAGAIHLFLVAFNPFYLVTGSLFLGLGFFWLFGALHVRRVLRIPAPTTAPVVLDILRPLPGEQEGPGAGWFPVSPTVGRWWTGTRWSEYTWTRFGIRPTFHGARSFRTLLWVEGAFVGLGVLMVVAGIVVMAVAPEAMATGIGVIVIVVGAVLLLLGVLLLALSPISRRPLVIPSAPPAAVSPAAG</sequence>
<dbReference type="HOGENOM" id="CLU_1007026_0_0_11"/>
<evidence type="ECO:0000313" key="3">
    <source>
        <dbReference type="Proteomes" id="UP000008975"/>
    </source>
</evidence>
<dbReference type="Proteomes" id="UP000008975">
    <property type="component" value="Chromosome"/>
</dbReference>
<dbReference type="RefSeq" id="WP_013584124.1">
    <property type="nucleotide sequence ID" value="NC_015125.1"/>
</dbReference>
<keyword evidence="1" id="KW-0812">Transmembrane</keyword>
<feature type="transmembrane region" description="Helical" evidence="1">
    <location>
        <begin position="193"/>
        <end position="216"/>
    </location>
</feature>
<keyword evidence="1" id="KW-0472">Membrane</keyword>
<dbReference type="EMBL" id="AP012052">
    <property type="protein sequence ID" value="BAJ73997.1"/>
    <property type="molecule type" value="Genomic_DNA"/>
</dbReference>
<organism evidence="2 3">
    <name type="scientific">Microbacterium testaceum (strain StLB037)</name>
    <dbReference type="NCBI Taxonomy" id="979556"/>
    <lineage>
        <taxon>Bacteria</taxon>
        <taxon>Bacillati</taxon>
        <taxon>Actinomycetota</taxon>
        <taxon>Actinomycetes</taxon>
        <taxon>Micrococcales</taxon>
        <taxon>Microbacteriaceae</taxon>
        <taxon>Microbacterium</taxon>
    </lineage>
</organism>
<feature type="transmembrane region" description="Helical" evidence="1">
    <location>
        <begin position="44"/>
        <end position="62"/>
    </location>
</feature>
<reference key="2">
    <citation type="submission" date="2011-02" db="EMBL/GenBank/DDBJ databases">
        <title>Genome sequence of Microbacterium testaceum StLB037.</title>
        <authorList>
            <person name="Morohoshi T."/>
            <person name="Wang W.Z."/>
            <person name="Someya N."/>
            <person name="Ikeda T."/>
        </authorList>
    </citation>
    <scope>NUCLEOTIDE SEQUENCE</scope>
    <source>
        <strain>StLB037</strain>
    </source>
</reference>